<dbReference type="InterPro" id="IPR024768">
    <property type="entry name" value="Marf1"/>
</dbReference>
<dbReference type="PANTHER" id="PTHR14379">
    <property type="entry name" value="LIMKAIN B LKAP"/>
    <property type="match status" value="1"/>
</dbReference>
<reference evidence="2" key="1">
    <citation type="journal article" date="2014" name="Nat. Commun.">
        <title>The emerging biofuel crop Camelina sativa retains a highly undifferentiated hexaploid genome structure.</title>
        <authorList>
            <person name="Kagale S."/>
            <person name="Koh C."/>
            <person name="Nixon J."/>
            <person name="Bollina V."/>
            <person name="Clarke W.E."/>
            <person name="Tuteja R."/>
            <person name="Spillane C."/>
            <person name="Robinson S.J."/>
            <person name="Links M.G."/>
            <person name="Clarke C."/>
            <person name="Higgins E.E."/>
            <person name="Huebert T."/>
            <person name="Sharpe A.G."/>
            <person name="Parkin I.A."/>
        </authorList>
    </citation>
    <scope>NUCLEOTIDE SEQUENCE [LARGE SCALE GENOMIC DNA]</scope>
    <source>
        <strain evidence="2">cv. DH55</strain>
    </source>
</reference>
<evidence type="ECO:0000313" key="2">
    <source>
        <dbReference type="Proteomes" id="UP000694864"/>
    </source>
</evidence>
<feature type="domain" description="NYN" evidence="1">
    <location>
        <begin position="19"/>
        <end position="156"/>
    </location>
</feature>
<proteinExistence type="predicted"/>
<dbReference type="Pfam" id="PF01936">
    <property type="entry name" value="NYN"/>
    <property type="match status" value="1"/>
</dbReference>
<sequence>MYSTNTNKMMLDKAKQEPKTMVWWDINSCPVPDGYDASMVAQSIESALKKAGYTGPLTITAIGNLKHTLKRTPGVLPAISSSGILLKHVPDGFRDIFEEVIVWKRENPPPATIMFITGDVKEVKRLSYALSNVERHGYTLLQAFHQSASDLINNSEESTTTPLLLSKKCIWEKLLKDAIDSGVTRRQEFEKKFFETGESPCRFFCTLCNFYGQRFEDFTTHLKGKDHIVRELDLVSRPLPKRKLVKRIFTVSKYINKQTKDLNGWIEEDRMSL</sequence>
<evidence type="ECO:0000259" key="1">
    <source>
        <dbReference type="Pfam" id="PF01936"/>
    </source>
</evidence>
<gene>
    <name evidence="3" type="primary">LOC104720565</name>
</gene>
<accession>A0ABM0U6P8</accession>
<evidence type="ECO:0000313" key="3">
    <source>
        <dbReference type="RefSeq" id="XP_010436756.1"/>
    </source>
</evidence>
<dbReference type="Proteomes" id="UP000694864">
    <property type="component" value="Chromosome 10"/>
</dbReference>
<dbReference type="GeneID" id="104720565"/>
<name>A0ABM0U6P8_CAMSA</name>
<dbReference type="CDD" id="cd10910">
    <property type="entry name" value="PIN_limkain_b1_N_like"/>
    <property type="match status" value="1"/>
</dbReference>
<organism evidence="2 3">
    <name type="scientific">Camelina sativa</name>
    <name type="common">False flax</name>
    <name type="synonym">Myagrum sativum</name>
    <dbReference type="NCBI Taxonomy" id="90675"/>
    <lineage>
        <taxon>Eukaryota</taxon>
        <taxon>Viridiplantae</taxon>
        <taxon>Streptophyta</taxon>
        <taxon>Embryophyta</taxon>
        <taxon>Tracheophyta</taxon>
        <taxon>Spermatophyta</taxon>
        <taxon>Magnoliopsida</taxon>
        <taxon>eudicotyledons</taxon>
        <taxon>Gunneridae</taxon>
        <taxon>Pentapetalae</taxon>
        <taxon>rosids</taxon>
        <taxon>malvids</taxon>
        <taxon>Brassicales</taxon>
        <taxon>Brassicaceae</taxon>
        <taxon>Camelineae</taxon>
        <taxon>Camelina</taxon>
    </lineage>
</organism>
<dbReference type="PANTHER" id="PTHR14379:SF22">
    <property type="entry name" value="ENDONUCLEASE OR GLYCOSYL HYDROLASE"/>
    <property type="match status" value="1"/>
</dbReference>
<dbReference type="RefSeq" id="XP_010436756.1">
    <property type="nucleotide sequence ID" value="XM_010438454.2"/>
</dbReference>
<dbReference type="InterPro" id="IPR021139">
    <property type="entry name" value="NYN"/>
</dbReference>
<keyword evidence="2" id="KW-1185">Reference proteome</keyword>
<protein>
    <submittedName>
        <fullName evidence="3">Uncharacterized protein LOC104720565</fullName>
    </submittedName>
</protein>
<reference evidence="3" key="2">
    <citation type="submission" date="2025-08" db="UniProtKB">
        <authorList>
            <consortium name="RefSeq"/>
        </authorList>
    </citation>
    <scope>IDENTIFICATION</scope>
    <source>
        <tissue evidence="3">Leaf</tissue>
    </source>
</reference>